<name>A0ABY5TU73_9BACT</name>
<dbReference type="Proteomes" id="UP001058364">
    <property type="component" value="Chromosome"/>
</dbReference>
<evidence type="ECO:0000313" key="3">
    <source>
        <dbReference type="Proteomes" id="UP001058364"/>
    </source>
</evidence>
<dbReference type="EMBL" id="CP103423">
    <property type="protein sequence ID" value="UWD34218.1"/>
    <property type="molecule type" value="Genomic_DNA"/>
</dbReference>
<dbReference type="Pfam" id="PF14015">
    <property type="entry name" value="DUF4231"/>
    <property type="match status" value="1"/>
</dbReference>
<keyword evidence="1" id="KW-0472">Membrane</keyword>
<keyword evidence="1" id="KW-1133">Transmembrane helix</keyword>
<evidence type="ECO:0000256" key="1">
    <source>
        <dbReference type="SAM" id="Phobius"/>
    </source>
</evidence>
<protein>
    <submittedName>
        <fullName evidence="2">DUF4231 domain-containing protein</fullName>
    </submittedName>
</protein>
<keyword evidence="1" id="KW-0812">Transmembrane</keyword>
<evidence type="ECO:0000313" key="2">
    <source>
        <dbReference type="EMBL" id="UWD34218.1"/>
    </source>
</evidence>
<dbReference type="InterPro" id="IPR025325">
    <property type="entry name" value="DUF4231"/>
</dbReference>
<organism evidence="2 3">
    <name type="scientific">Mesomycoplasma molare</name>
    <dbReference type="NCBI Taxonomy" id="171288"/>
    <lineage>
        <taxon>Bacteria</taxon>
        <taxon>Bacillati</taxon>
        <taxon>Mycoplasmatota</taxon>
        <taxon>Mycoplasmoidales</taxon>
        <taxon>Metamycoplasmataceae</taxon>
        <taxon>Mesomycoplasma</taxon>
    </lineage>
</organism>
<proteinExistence type="predicted"/>
<accession>A0ABY5TU73</accession>
<sequence>MNLKLFNSTKEFINYISKKTALKAGIYKTLFWLTSLFSLLFGFFSALMGVAKLASSRLVEFRGFATLFVSEIDGKQVDQWPIFTLWIGIAMAILNGLIALFVVRKKWLRNQKVNNLISLEKILYETNQGKYKDNENDDLLFFEVVSKILGMEYSLETKEEEVVV</sequence>
<keyword evidence="3" id="KW-1185">Reference proteome</keyword>
<dbReference type="RefSeq" id="WP_036450388.1">
    <property type="nucleotide sequence ID" value="NZ_CP103423.1"/>
</dbReference>
<feature type="transmembrane region" description="Helical" evidence="1">
    <location>
        <begin position="29"/>
        <end position="51"/>
    </location>
</feature>
<reference evidence="2" key="1">
    <citation type="submission" date="2022-08" db="EMBL/GenBank/DDBJ databases">
        <title>Complete genome sequence of Mycoplasma molare type strain H 542.</title>
        <authorList>
            <person name="Spergser J."/>
        </authorList>
    </citation>
    <scope>NUCLEOTIDE SEQUENCE</scope>
    <source>
        <strain evidence="2">H 542</strain>
    </source>
</reference>
<feature type="transmembrane region" description="Helical" evidence="1">
    <location>
        <begin position="83"/>
        <end position="103"/>
    </location>
</feature>
<gene>
    <name evidence="2" type="ORF">NX772_00060</name>
</gene>